<evidence type="ECO:0000313" key="1">
    <source>
        <dbReference type="EMBL" id="SPP98287.1"/>
    </source>
</evidence>
<dbReference type="Proteomes" id="UP000246085">
    <property type="component" value="Chromosome BRAD3257"/>
</dbReference>
<gene>
    <name evidence="1" type="ORF">BRAD3257_7597</name>
</gene>
<dbReference type="KEGG" id="bvz:BRAD3257_7597"/>
<name>A0A2U3QA82_9BRAD</name>
<dbReference type="EMBL" id="LS398110">
    <property type="protein sequence ID" value="SPP98287.1"/>
    <property type="molecule type" value="Genomic_DNA"/>
</dbReference>
<accession>A0A2U3QA82</accession>
<sequence>MRKEWTGCHRFSALARTSPELPPATREGAEEFLLAAAVMDFSAGETKQSLLTDGSFSGAGLIALRLRASGSALRRHDGPLQHIITPS</sequence>
<proteinExistence type="predicted"/>
<organism evidence="1 2">
    <name type="scientific">Bradyrhizobium vignae</name>
    <dbReference type="NCBI Taxonomy" id="1549949"/>
    <lineage>
        <taxon>Bacteria</taxon>
        <taxon>Pseudomonadati</taxon>
        <taxon>Pseudomonadota</taxon>
        <taxon>Alphaproteobacteria</taxon>
        <taxon>Hyphomicrobiales</taxon>
        <taxon>Nitrobacteraceae</taxon>
        <taxon>Bradyrhizobium</taxon>
    </lineage>
</organism>
<evidence type="ECO:0000313" key="2">
    <source>
        <dbReference type="Proteomes" id="UP000246085"/>
    </source>
</evidence>
<protein>
    <submittedName>
        <fullName evidence="1">Uncharacterized protein</fullName>
    </submittedName>
</protein>
<reference evidence="1 2" key="1">
    <citation type="submission" date="2018-03" db="EMBL/GenBank/DDBJ databases">
        <authorList>
            <person name="Gully D."/>
        </authorList>
    </citation>
    <scope>NUCLEOTIDE SEQUENCE [LARGE SCALE GENOMIC DNA]</scope>
    <source>
        <strain evidence="1">ORS3257</strain>
    </source>
</reference>
<dbReference type="AlphaFoldDB" id="A0A2U3QA82"/>